<dbReference type="Proteomes" id="UP000019384">
    <property type="component" value="Unassembled WGS sequence"/>
</dbReference>
<reference evidence="2" key="2">
    <citation type="submission" date="2014-02" db="EMBL/GenBank/DDBJ databases">
        <title>Complete DNA sequence of /Kuraishia capsulata/ illustrates novel genomic features among budding yeasts (/Saccharomycotina/).</title>
        <authorList>
            <person name="Morales L."/>
            <person name="Noel B."/>
            <person name="Porcel B."/>
            <person name="Marcet-Houben M."/>
            <person name="Hullo M-F."/>
            <person name="Sacerdot C."/>
            <person name="Tekaia F."/>
            <person name="Leh-Louis V."/>
            <person name="Despons L."/>
            <person name="Khanna V."/>
            <person name="Aury J-M."/>
            <person name="Barbe V."/>
            <person name="Couloux A."/>
            <person name="Labadie K."/>
            <person name="Pelletier E."/>
            <person name="Souciet J-L."/>
            <person name="Boekhout T."/>
            <person name="Gabaldon T."/>
            <person name="Wincker P."/>
            <person name="Dujon B."/>
        </authorList>
    </citation>
    <scope>NUCLEOTIDE SEQUENCE</scope>
    <source>
        <strain evidence="2">CBS 1993</strain>
    </source>
</reference>
<sequence>MFASLASSIGSSSGIRASELSSNSANSPDWLMDITISHPPTNSLSTYNCGIVGHCEYSLIPFLSSGSSRTLYAANFIGSTPCWPRTWMVALENPHCGASGVPFMNRTTFAEWTAWSMAFLVSSDKNLASSGFFQAVAKAGRVWGNFVSKPDKLLVGFGFQAVDNQTPL</sequence>
<dbReference type="HOGENOM" id="CLU_1586735_0_0_1"/>
<keyword evidence="3" id="KW-1185">Reference proteome</keyword>
<reference evidence="2" key="1">
    <citation type="submission" date="2013-12" db="EMBL/GenBank/DDBJ databases">
        <authorList>
            <person name="Genoscope - CEA"/>
        </authorList>
    </citation>
    <scope>NUCLEOTIDE SEQUENCE</scope>
    <source>
        <strain evidence="2">CBS 1993</strain>
    </source>
</reference>
<dbReference type="RefSeq" id="XP_022461177.1">
    <property type="nucleotide sequence ID" value="XM_022606334.1"/>
</dbReference>
<accession>W6MR29</accession>
<gene>
    <name evidence="2" type="ORF">KUCA_T00005176001</name>
</gene>
<feature type="compositionally biased region" description="Low complexity" evidence="1">
    <location>
        <begin position="1"/>
        <end position="18"/>
    </location>
</feature>
<dbReference type="AlphaFoldDB" id="W6MR29"/>
<dbReference type="GeneID" id="34522565"/>
<evidence type="ECO:0000313" key="3">
    <source>
        <dbReference type="Proteomes" id="UP000019384"/>
    </source>
</evidence>
<evidence type="ECO:0000313" key="2">
    <source>
        <dbReference type="EMBL" id="CDK29189.1"/>
    </source>
</evidence>
<feature type="region of interest" description="Disordered" evidence="1">
    <location>
        <begin position="1"/>
        <end position="25"/>
    </location>
</feature>
<dbReference type="EMBL" id="HG793130">
    <property type="protein sequence ID" value="CDK29189.1"/>
    <property type="molecule type" value="Genomic_DNA"/>
</dbReference>
<protein>
    <submittedName>
        <fullName evidence="2">Uncharacterized protein</fullName>
    </submittedName>
</protein>
<proteinExistence type="predicted"/>
<organism evidence="2 3">
    <name type="scientific">Kuraishia capsulata CBS 1993</name>
    <dbReference type="NCBI Taxonomy" id="1382522"/>
    <lineage>
        <taxon>Eukaryota</taxon>
        <taxon>Fungi</taxon>
        <taxon>Dikarya</taxon>
        <taxon>Ascomycota</taxon>
        <taxon>Saccharomycotina</taxon>
        <taxon>Pichiomycetes</taxon>
        <taxon>Pichiales</taxon>
        <taxon>Pichiaceae</taxon>
        <taxon>Kuraishia</taxon>
    </lineage>
</organism>
<name>W6MR29_9ASCO</name>
<evidence type="ECO:0000256" key="1">
    <source>
        <dbReference type="SAM" id="MobiDB-lite"/>
    </source>
</evidence>